<evidence type="ECO:0000259" key="7">
    <source>
        <dbReference type="PROSITE" id="PS50160"/>
    </source>
</evidence>
<dbReference type="InterPro" id="IPR012340">
    <property type="entry name" value="NA-bd_OB-fold"/>
</dbReference>
<evidence type="ECO:0000256" key="4">
    <source>
        <dbReference type="ARBA" id="ARBA00022840"/>
    </source>
</evidence>
<evidence type="ECO:0000313" key="8">
    <source>
        <dbReference type="EMBL" id="RDB20889.1"/>
    </source>
</evidence>
<dbReference type="GO" id="GO:0032807">
    <property type="term" value="C:DNA ligase IV complex"/>
    <property type="evidence" value="ECO:0007669"/>
    <property type="project" value="TreeGrafter"/>
</dbReference>
<organism evidence="8 9">
    <name type="scientific">Hypsizygus marmoreus</name>
    <name type="common">White beech mushroom</name>
    <name type="synonym">Agaricus marmoreus</name>
    <dbReference type="NCBI Taxonomy" id="39966"/>
    <lineage>
        <taxon>Eukaryota</taxon>
        <taxon>Fungi</taxon>
        <taxon>Dikarya</taxon>
        <taxon>Basidiomycota</taxon>
        <taxon>Agaricomycotina</taxon>
        <taxon>Agaricomycetes</taxon>
        <taxon>Agaricomycetidae</taxon>
        <taxon>Agaricales</taxon>
        <taxon>Tricholomatineae</taxon>
        <taxon>Lyophyllaceae</taxon>
        <taxon>Hypsizygus</taxon>
    </lineage>
</organism>
<dbReference type="OrthoDB" id="7482721at2759"/>
<dbReference type="GO" id="GO:0006297">
    <property type="term" value="P:nucleotide-excision repair, DNA gap filling"/>
    <property type="evidence" value="ECO:0007669"/>
    <property type="project" value="TreeGrafter"/>
</dbReference>
<dbReference type="Proteomes" id="UP000076154">
    <property type="component" value="Unassembled WGS sequence"/>
</dbReference>
<dbReference type="EMBL" id="LUEZ02000056">
    <property type="protein sequence ID" value="RDB20889.1"/>
    <property type="molecule type" value="Genomic_DNA"/>
</dbReference>
<keyword evidence="4" id="KW-0067">ATP-binding</keyword>
<dbReference type="Gene3D" id="3.30.470.30">
    <property type="entry name" value="DNA ligase/mRNA capping enzyme"/>
    <property type="match status" value="1"/>
</dbReference>
<dbReference type="InterPro" id="IPR036599">
    <property type="entry name" value="DNA_ligase_N_sf"/>
</dbReference>
<feature type="region of interest" description="Disordered" evidence="6">
    <location>
        <begin position="781"/>
        <end position="806"/>
    </location>
</feature>
<dbReference type="GO" id="GO:0005524">
    <property type="term" value="F:ATP binding"/>
    <property type="evidence" value="ECO:0007669"/>
    <property type="project" value="UniProtKB-KW"/>
</dbReference>
<dbReference type="Pfam" id="PF04675">
    <property type="entry name" value="DNA_ligase_A_N"/>
    <property type="match status" value="1"/>
</dbReference>
<dbReference type="PANTHER" id="PTHR45997">
    <property type="entry name" value="DNA LIGASE 4"/>
    <property type="match status" value="1"/>
</dbReference>
<dbReference type="InterPro" id="IPR012310">
    <property type="entry name" value="DNA_ligase_ATP-dep_cent"/>
</dbReference>
<dbReference type="GO" id="GO:0003910">
    <property type="term" value="F:DNA ligase (ATP) activity"/>
    <property type="evidence" value="ECO:0007669"/>
    <property type="project" value="InterPro"/>
</dbReference>
<dbReference type="InterPro" id="IPR012308">
    <property type="entry name" value="DNA_ligase_ATP-dep_N"/>
</dbReference>
<feature type="domain" description="ATP-dependent DNA ligase family profile" evidence="7">
    <location>
        <begin position="431"/>
        <end position="555"/>
    </location>
</feature>
<evidence type="ECO:0000256" key="5">
    <source>
        <dbReference type="ARBA" id="ARBA00023242"/>
    </source>
</evidence>
<dbReference type="SUPFAM" id="SSF56091">
    <property type="entry name" value="DNA ligase/mRNA capping enzyme, catalytic domain"/>
    <property type="match status" value="1"/>
</dbReference>
<dbReference type="Gene3D" id="1.10.3260.10">
    <property type="entry name" value="DNA ligase, ATP-dependent, N-terminal domain"/>
    <property type="match status" value="1"/>
</dbReference>
<evidence type="ECO:0000256" key="1">
    <source>
        <dbReference type="ARBA" id="ARBA00007572"/>
    </source>
</evidence>
<name>A0A369JFG3_HYPMA</name>
<dbReference type="PROSITE" id="PS00333">
    <property type="entry name" value="DNA_LIGASE_A2"/>
    <property type="match status" value="1"/>
</dbReference>
<evidence type="ECO:0000256" key="3">
    <source>
        <dbReference type="ARBA" id="ARBA00022741"/>
    </source>
</evidence>
<dbReference type="PROSITE" id="PS50160">
    <property type="entry name" value="DNA_LIGASE_A3"/>
    <property type="match status" value="1"/>
</dbReference>
<dbReference type="Pfam" id="PF01068">
    <property type="entry name" value="DNA_ligase_A_M"/>
    <property type="match status" value="1"/>
</dbReference>
<dbReference type="PROSITE" id="PS00697">
    <property type="entry name" value="DNA_LIGASE_A1"/>
    <property type="match status" value="1"/>
</dbReference>
<dbReference type="Gene3D" id="2.40.50.140">
    <property type="entry name" value="Nucleic acid-binding proteins"/>
    <property type="match status" value="1"/>
</dbReference>
<comment type="caution">
    <text evidence="8">The sequence shown here is derived from an EMBL/GenBank/DDBJ whole genome shotgun (WGS) entry which is preliminary data.</text>
</comment>
<evidence type="ECO:0000256" key="6">
    <source>
        <dbReference type="SAM" id="MobiDB-lite"/>
    </source>
</evidence>
<sequence>MSQASSDLADGVPFSFFCSLLREISRLQPQKARSSHGWSNQSYPARDVFGRWVTQLRKVYSPLPTGTTAIVFKLLFPEEDISRKYNMQETKLSHRLAECFGMDPQKLRKWLSESCSGCLGEELRLALENACPTVDGHISPLSIEQVDTLLDELASLSGYSHVSVRKKYPHGTRRRRLSILKDLFCTLSPIDASFLTQIILKDLQPILYPLQEMHYTASLIDFNSASVKMLTIYHAMELWDPSGWMRNAYLVKSTIAEVANEFELPPAERSRNVPRIGTPVTMPKSEKGRDPRHALGFFHRSQKVWAETKYDGERAQIHVEVSANNAAKITIFSKSKRDSTLDRKGIHDVIYRALGLSKYGIPGEGRSEVKSSVILDAEMVPFDGENIDEFWRIRGLVGETAYGIRSTHNAHVQAESQSSLESCSQASMMTTHSETRRLGLVFFDILALNSSSLLHVPYSQRRELLESLITATPGECMLSQRVSIHMDDDENAQSTLEKIFADIIATHEEGIVLKADEARYNDFRMPWVKLKKDYIPGYGDSLDLVVVGAGWEKARARKLRVKPNTLTTLYIGGLANAQEIRRQPSRRPHFEVYFTVSYGLSRQQLEEVNFLIKNSESVPYHASSRPRTLPYTFTLLPGLEPPRLLLHTPLLAELFGAGFTKAHQSQNYELRFPRVTKIHRASERSWRDGVDLQELHRIACDVIGRDSSRKEAKDICSGLWGKVASPGAKSLLKRKATAEVWEERFATMDGRSWTRENSSVEEDIRTPSPKRVRTKIDHLRTPPVTGSQVKPATRPLGPRTNAMSGVSTPTVAVDEDQSLVLQITSPVVSQKPDKSRMPLRASPPMPTLAYDVFMPQAKSCEETLRSVESVPASGSKFLENALVWFAKPRGKSTGSKISVPRTQRLHSLESLLLGCGWSMTLGEAIWAERGIIFVDDSCEAGTRWKEHVLKTIQKRRDSLPGGQARKPIWIFDTTSWSCENEVESRALHRLN</sequence>
<reference evidence="8" key="1">
    <citation type="submission" date="2018-04" db="EMBL/GenBank/DDBJ databases">
        <title>Whole genome sequencing of Hypsizygus marmoreus.</title>
        <authorList>
            <person name="Choi I.-G."/>
            <person name="Min B."/>
            <person name="Kim J.-G."/>
            <person name="Kim S."/>
            <person name="Oh Y.-L."/>
            <person name="Kong W.-S."/>
            <person name="Park H."/>
            <person name="Jeong J."/>
            <person name="Song E.-S."/>
        </authorList>
    </citation>
    <scope>NUCLEOTIDE SEQUENCE [LARGE SCALE GENOMIC DNA]</scope>
    <source>
        <strain evidence="8">51987-8</strain>
    </source>
</reference>
<dbReference type="PANTHER" id="PTHR45997:SF2">
    <property type="entry name" value="ATP DEPENDENT DNA LIGASE DOMAIN PROTEIN (AFU_ORTHOLOGUE AFUA_5G02430)"/>
    <property type="match status" value="1"/>
</dbReference>
<evidence type="ECO:0000313" key="9">
    <source>
        <dbReference type="Proteomes" id="UP000076154"/>
    </source>
</evidence>
<proteinExistence type="inferred from homology"/>
<protein>
    <submittedName>
        <fullName evidence="8">DNA ligase</fullName>
    </submittedName>
</protein>
<dbReference type="InterPro" id="IPR016059">
    <property type="entry name" value="DNA_ligase_ATP-dep_CS"/>
</dbReference>
<keyword evidence="9" id="KW-1185">Reference proteome</keyword>
<feature type="region of interest" description="Disordered" evidence="6">
    <location>
        <begin position="273"/>
        <end position="292"/>
    </location>
</feature>
<dbReference type="AlphaFoldDB" id="A0A369JFG3"/>
<keyword evidence="3" id="KW-0547">Nucleotide-binding</keyword>
<dbReference type="STRING" id="39966.A0A369JFG3"/>
<keyword evidence="5" id="KW-0539">Nucleus</keyword>
<keyword evidence="2 8" id="KW-0436">Ligase</keyword>
<dbReference type="GO" id="GO:0006303">
    <property type="term" value="P:double-strand break repair via nonhomologous end joining"/>
    <property type="evidence" value="ECO:0007669"/>
    <property type="project" value="TreeGrafter"/>
</dbReference>
<evidence type="ECO:0000256" key="2">
    <source>
        <dbReference type="ARBA" id="ARBA00022598"/>
    </source>
</evidence>
<dbReference type="GO" id="GO:0006310">
    <property type="term" value="P:DNA recombination"/>
    <property type="evidence" value="ECO:0007669"/>
    <property type="project" value="InterPro"/>
</dbReference>
<gene>
    <name evidence="8" type="primary">LIG</name>
    <name evidence="8" type="ORF">Hypma_011989</name>
</gene>
<dbReference type="InParanoid" id="A0A369JFG3"/>
<dbReference type="GO" id="GO:0003677">
    <property type="term" value="F:DNA binding"/>
    <property type="evidence" value="ECO:0007669"/>
    <property type="project" value="InterPro"/>
</dbReference>
<accession>A0A369JFG3</accession>
<comment type="similarity">
    <text evidence="1">Belongs to the ATP-dependent DNA ligase family.</text>
</comment>
<dbReference type="InterPro" id="IPR029710">
    <property type="entry name" value="LIG4"/>
</dbReference>